<evidence type="ECO:0000259" key="7">
    <source>
        <dbReference type="SMART" id="SM00906"/>
    </source>
</evidence>
<keyword evidence="9" id="KW-1185">Reference proteome</keyword>
<evidence type="ECO:0000313" key="9">
    <source>
        <dbReference type="Proteomes" id="UP000050424"/>
    </source>
</evidence>
<dbReference type="OrthoDB" id="3990906at2759"/>
<gene>
    <name evidence="8" type="ORF">AK830_g2746</name>
</gene>
<protein>
    <recommendedName>
        <fullName evidence="7">Xylanolytic transcriptional activator regulatory domain-containing protein</fullName>
    </recommendedName>
</protein>
<evidence type="ECO:0000256" key="6">
    <source>
        <dbReference type="SAM" id="MobiDB-lite"/>
    </source>
</evidence>
<dbReference type="GO" id="GO:0008270">
    <property type="term" value="F:zinc ion binding"/>
    <property type="evidence" value="ECO:0007669"/>
    <property type="project" value="InterPro"/>
</dbReference>
<name>A0A0N8H876_9HYPO</name>
<dbReference type="Pfam" id="PF04082">
    <property type="entry name" value="Fungal_trans"/>
    <property type="match status" value="1"/>
</dbReference>
<dbReference type="Proteomes" id="UP000050424">
    <property type="component" value="Unassembled WGS sequence"/>
</dbReference>
<reference evidence="8 9" key="1">
    <citation type="submission" date="2015-09" db="EMBL/GenBank/DDBJ databases">
        <title>Draft genome of a European isolate of the apple canker pathogen Neonectria ditissima.</title>
        <authorList>
            <person name="Gomez-Cortecero A."/>
            <person name="Harrison R.J."/>
            <person name="Armitage A.D."/>
        </authorList>
    </citation>
    <scope>NUCLEOTIDE SEQUENCE [LARGE SCALE GENOMIC DNA]</scope>
    <source>
        <strain evidence="8 9">R09/05</strain>
    </source>
</reference>
<evidence type="ECO:0000256" key="4">
    <source>
        <dbReference type="ARBA" id="ARBA00023163"/>
    </source>
</evidence>
<dbReference type="PANTHER" id="PTHR47171">
    <property type="entry name" value="FARA-RELATED"/>
    <property type="match status" value="1"/>
</dbReference>
<feature type="compositionally biased region" description="Polar residues" evidence="6">
    <location>
        <begin position="40"/>
        <end position="57"/>
    </location>
</feature>
<dbReference type="GO" id="GO:0003677">
    <property type="term" value="F:DNA binding"/>
    <property type="evidence" value="ECO:0007669"/>
    <property type="project" value="UniProtKB-KW"/>
</dbReference>
<keyword evidence="2" id="KW-0805">Transcription regulation</keyword>
<evidence type="ECO:0000256" key="3">
    <source>
        <dbReference type="ARBA" id="ARBA00023125"/>
    </source>
</evidence>
<evidence type="ECO:0000256" key="1">
    <source>
        <dbReference type="ARBA" id="ARBA00022833"/>
    </source>
</evidence>
<dbReference type="AlphaFoldDB" id="A0A0N8H876"/>
<dbReference type="InterPro" id="IPR052073">
    <property type="entry name" value="Amide_Lactam_Regulators"/>
</dbReference>
<dbReference type="EMBL" id="LKCW01000027">
    <property type="protein sequence ID" value="KPM43796.1"/>
    <property type="molecule type" value="Genomic_DNA"/>
</dbReference>
<proteinExistence type="predicted"/>
<accession>A0A0N8H876</accession>
<evidence type="ECO:0000256" key="5">
    <source>
        <dbReference type="ARBA" id="ARBA00023242"/>
    </source>
</evidence>
<dbReference type="GO" id="GO:0006351">
    <property type="term" value="P:DNA-templated transcription"/>
    <property type="evidence" value="ECO:0007669"/>
    <property type="project" value="InterPro"/>
</dbReference>
<keyword evidence="4" id="KW-0804">Transcription</keyword>
<evidence type="ECO:0000256" key="2">
    <source>
        <dbReference type="ARBA" id="ARBA00023015"/>
    </source>
</evidence>
<organism evidence="8 9">
    <name type="scientific">Neonectria ditissima</name>
    <dbReference type="NCBI Taxonomy" id="78410"/>
    <lineage>
        <taxon>Eukaryota</taxon>
        <taxon>Fungi</taxon>
        <taxon>Dikarya</taxon>
        <taxon>Ascomycota</taxon>
        <taxon>Pezizomycotina</taxon>
        <taxon>Sordariomycetes</taxon>
        <taxon>Hypocreomycetidae</taxon>
        <taxon>Hypocreales</taxon>
        <taxon>Nectriaceae</taxon>
        <taxon>Neonectria</taxon>
    </lineage>
</organism>
<dbReference type="InterPro" id="IPR007219">
    <property type="entry name" value="XnlR_reg_dom"/>
</dbReference>
<feature type="domain" description="Xylanolytic transcriptional activator regulatory" evidence="7">
    <location>
        <begin position="301"/>
        <end position="371"/>
    </location>
</feature>
<dbReference type="SMART" id="SM00906">
    <property type="entry name" value="Fungal_trans"/>
    <property type="match status" value="1"/>
</dbReference>
<keyword evidence="5" id="KW-0539">Nucleus</keyword>
<evidence type="ECO:0000313" key="8">
    <source>
        <dbReference type="EMBL" id="KPM43796.1"/>
    </source>
</evidence>
<feature type="compositionally biased region" description="Basic and acidic residues" evidence="6">
    <location>
        <begin position="58"/>
        <end position="69"/>
    </location>
</feature>
<comment type="caution">
    <text evidence="8">The sequence shown here is derived from an EMBL/GenBank/DDBJ whole genome shotgun (WGS) entry which is preliminary data.</text>
</comment>
<keyword evidence="1" id="KW-0862">Zinc</keyword>
<dbReference type="CDD" id="cd12148">
    <property type="entry name" value="fungal_TF_MHR"/>
    <property type="match status" value="1"/>
</dbReference>
<keyword evidence="3" id="KW-0238">DNA-binding</keyword>
<sequence length="673" mass="74142">MFKFVSDNVGGLGSKRKLTQKSCKPCQKRHKRCVHVERSGINQPQSALPISPPQTSKPHGDLDEARREPTSVPDASTPSQLCSSEPEQQLQLPGLSEDAYLHFIGDLSPEASFRSNGGREGGGQKGSRHADVGVWLGQRPEVHKLTGTEDPHSAGQSPGPSAIQRFGLAGIQALLPYLRKECMSVLPPQHEFGFISDLYYTKIDPIFPILHGEVLEKHDTMEAVALKQCMCIIAALDPKLERHLRLPHTERLLSPIDFRGCVAAAVKQSLDLGFIQDKMVVLQICALMAFYVDKGKHSDVSTYYSSQAVHHEQTLGLHLGWPQDSAKCDKSSRIFWCVWVLDRLNAATNGRPILIHSQDMDRRIMESVPTQAPPFRLLIRITQFLDGVISKYRPHAPAELQSLHNEQETFEDLVEETESVNIGNGLLASLEMFYLAVVILRDRPKSCQGNEQRTSSSGIQWSSAAEIISIASEDLKSSITLWPVVPCAVSLATSVAYKTLRNSNIPYKRKQAYALFHSSCDVLDELGKAFLSARAMAQLATDTMQEVERVAAGRRTSIMNEKAANGQIGDDHSSNGIINNLPGDGGTGGSVAAKGQPYRAQCREEIHDSSTLDVTLFPQDVGILDDLAGDMGVFNDFDPTFDLGRIDAVFTATLNPTIPLPWEDWMENNQAMQ</sequence>
<dbReference type="PANTHER" id="PTHR47171:SF6">
    <property type="entry name" value="SPECIFIC TRANSCRIPTION FACTOR, PUTATIVE (AFU_ORTHOLOGUE AFUA_2G06130)-RELATED"/>
    <property type="match status" value="1"/>
</dbReference>
<feature type="compositionally biased region" description="Polar residues" evidence="6">
    <location>
        <begin position="73"/>
        <end position="89"/>
    </location>
</feature>
<feature type="region of interest" description="Disordered" evidence="6">
    <location>
        <begin position="1"/>
        <end position="89"/>
    </location>
</feature>